<dbReference type="PROSITE" id="PS51873">
    <property type="entry name" value="TRIAD"/>
    <property type="match status" value="1"/>
</dbReference>
<dbReference type="Proteomes" id="UP000006753">
    <property type="component" value="Unassembled WGS sequence"/>
</dbReference>
<keyword evidence="5" id="KW-0677">Repeat</keyword>
<dbReference type="InterPro" id="IPR017907">
    <property type="entry name" value="Znf_RING_CS"/>
</dbReference>
<dbReference type="GO" id="GO:0008270">
    <property type="term" value="F:zinc ion binding"/>
    <property type="evidence" value="ECO:0007669"/>
    <property type="project" value="UniProtKB-KW"/>
</dbReference>
<evidence type="ECO:0000256" key="3">
    <source>
        <dbReference type="ARBA" id="ARBA00022679"/>
    </source>
</evidence>
<dbReference type="CDD" id="cd20335">
    <property type="entry name" value="BRcat_RBR"/>
    <property type="match status" value="1"/>
</dbReference>
<proteinExistence type="predicted"/>
<evidence type="ECO:0000256" key="4">
    <source>
        <dbReference type="ARBA" id="ARBA00022723"/>
    </source>
</evidence>
<evidence type="ECO:0000256" key="6">
    <source>
        <dbReference type="ARBA" id="ARBA00022771"/>
    </source>
</evidence>
<keyword evidence="3" id="KW-0808">Transferase</keyword>
<dbReference type="Pfam" id="PF01485">
    <property type="entry name" value="IBR"/>
    <property type="match status" value="1"/>
</dbReference>
<dbReference type="SUPFAM" id="SSF57850">
    <property type="entry name" value="RING/U-box"/>
    <property type="match status" value="1"/>
</dbReference>
<keyword evidence="8" id="KW-0862">Zinc</keyword>
<dbReference type="EC" id="2.3.2.31" evidence="2"/>
<dbReference type="InterPro" id="IPR002867">
    <property type="entry name" value="IBR_dom"/>
</dbReference>
<evidence type="ECO:0000313" key="10">
    <source>
        <dbReference type="EMBL" id="EKD14442.1"/>
    </source>
</evidence>
<name>K1WPX1_MARBU</name>
<dbReference type="eggNOG" id="KOG1812">
    <property type="taxonomic scope" value="Eukaryota"/>
</dbReference>
<sequence length="405" mass="44570">MDILGGVDPATAALILELQIEDSEEILASSGRNGKEREACRTDGHEVAISLVEEERANHDRQISVMVSEVTAPLAVAQGIVEEEDLDEVLERLDALHRCAAGEVPSLDDKSIPFDMYRPTGSSQAESSLCAASRMPAAPRRRCTACQEQFVSCELGRSPCGHEYCGDCLQGLLKASMTEDTLFPPRCCREPITPCGNVRIYLSTDMVQQYEAKKLEFDTPNRIYCSNPVCSSFIQKEHILEQRAYCQTYRTITCTICKLAAHRGDWPEDTALQLDLETAKENEWQRCYKCQRVVELDTGCNHTTSGVRAKPNSAPDVANPGKPALARNGTKTGCTIEPMRSLHASLPRPTNLPSNYNSLIHTISVLVVLGTAFAADMSVKCADIFYPFILIDVPDVTYKLVCSAV</sequence>
<dbReference type="InterPro" id="IPR031127">
    <property type="entry name" value="E3_UB_ligase_RBR"/>
</dbReference>
<dbReference type="GO" id="GO:0061630">
    <property type="term" value="F:ubiquitin protein ligase activity"/>
    <property type="evidence" value="ECO:0007669"/>
    <property type="project" value="UniProtKB-EC"/>
</dbReference>
<reference evidence="10 11" key="1">
    <citation type="journal article" date="2012" name="BMC Genomics">
        <title>Sequencing the genome of Marssonina brunnea reveals fungus-poplar co-evolution.</title>
        <authorList>
            <person name="Zhu S."/>
            <person name="Cao Y.-Z."/>
            <person name="Jiang C."/>
            <person name="Tan B.-Y."/>
            <person name="Wang Z."/>
            <person name="Feng S."/>
            <person name="Zhang L."/>
            <person name="Su X.-H."/>
            <person name="Brejova B."/>
            <person name="Vinar T."/>
            <person name="Xu M."/>
            <person name="Wang M.-X."/>
            <person name="Zhang S.-G."/>
            <person name="Huang M.-R."/>
            <person name="Wu R."/>
            <person name="Zhou Y."/>
        </authorList>
    </citation>
    <scope>NUCLEOTIDE SEQUENCE [LARGE SCALE GENOMIC DNA]</scope>
    <source>
        <strain evidence="10 11">MB_m1</strain>
    </source>
</reference>
<protein>
    <recommendedName>
        <fullName evidence="2">RBR-type E3 ubiquitin transferase</fullName>
        <ecNumber evidence="2">2.3.2.31</ecNumber>
    </recommendedName>
</protein>
<dbReference type="OrthoDB" id="9977870at2759"/>
<evidence type="ECO:0000313" key="11">
    <source>
        <dbReference type="Proteomes" id="UP000006753"/>
    </source>
</evidence>
<keyword evidence="7" id="KW-0833">Ubl conjugation pathway</keyword>
<evidence type="ECO:0000256" key="7">
    <source>
        <dbReference type="ARBA" id="ARBA00022786"/>
    </source>
</evidence>
<keyword evidence="4" id="KW-0479">Metal-binding</keyword>
<organism evidence="10 11">
    <name type="scientific">Marssonina brunnea f. sp. multigermtubi (strain MB_m1)</name>
    <name type="common">Marssonina leaf spot fungus</name>
    <dbReference type="NCBI Taxonomy" id="1072389"/>
    <lineage>
        <taxon>Eukaryota</taxon>
        <taxon>Fungi</taxon>
        <taxon>Dikarya</taxon>
        <taxon>Ascomycota</taxon>
        <taxon>Pezizomycotina</taxon>
        <taxon>Leotiomycetes</taxon>
        <taxon>Helotiales</taxon>
        <taxon>Drepanopezizaceae</taxon>
        <taxon>Drepanopeziza</taxon>
    </lineage>
</organism>
<evidence type="ECO:0000259" key="9">
    <source>
        <dbReference type="PROSITE" id="PS51873"/>
    </source>
</evidence>
<gene>
    <name evidence="10" type="ORF">MBM_07163</name>
</gene>
<dbReference type="InParanoid" id="K1WPX1"/>
<dbReference type="HOGENOM" id="CLU_022048_7_0_1"/>
<accession>K1WPX1</accession>
<dbReference type="KEGG" id="mbe:MBM_07163"/>
<dbReference type="EMBL" id="JH921445">
    <property type="protein sequence ID" value="EKD14442.1"/>
    <property type="molecule type" value="Genomic_DNA"/>
</dbReference>
<dbReference type="PROSITE" id="PS00518">
    <property type="entry name" value="ZF_RING_1"/>
    <property type="match status" value="1"/>
</dbReference>
<evidence type="ECO:0000256" key="1">
    <source>
        <dbReference type="ARBA" id="ARBA00001798"/>
    </source>
</evidence>
<evidence type="ECO:0000256" key="2">
    <source>
        <dbReference type="ARBA" id="ARBA00012251"/>
    </source>
</evidence>
<keyword evidence="11" id="KW-1185">Reference proteome</keyword>
<dbReference type="PANTHER" id="PTHR11685">
    <property type="entry name" value="RBR FAMILY RING FINGER AND IBR DOMAIN-CONTAINING"/>
    <property type="match status" value="1"/>
</dbReference>
<evidence type="ECO:0000256" key="5">
    <source>
        <dbReference type="ARBA" id="ARBA00022737"/>
    </source>
</evidence>
<dbReference type="GO" id="GO:0016567">
    <property type="term" value="P:protein ubiquitination"/>
    <property type="evidence" value="ECO:0007669"/>
    <property type="project" value="InterPro"/>
</dbReference>
<comment type="catalytic activity">
    <reaction evidence="1">
        <text>[E2 ubiquitin-conjugating enzyme]-S-ubiquitinyl-L-cysteine + [acceptor protein]-L-lysine = [E2 ubiquitin-conjugating enzyme]-L-cysteine + [acceptor protein]-N(6)-ubiquitinyl-L-lysine.</text>
        <dbReference type="EC" id="2.3.2.31"/>
    </reaction>
</comment>
<evidence type="ECO:0000256" key="8">
    <source>
        <dbReference type="ARBA" id="ARBA00022833"/>
    </source>
</evidence>
<dbReference type="InterPro" id="IPR044066">
    <property type="entry name" value="TRIAD_supradom"/>
</dbReference>
<dbReference type="AlphaFoldDB" id="K1WPX1"/>
<feature type="domain" description="RING-type" evidence="9">
    <location>
        <begin position="139"/>
        <end position="338"/>
    </location>
</feature>
<keyword evidence="6" id="KW-0863">Zinc-finger</keyword>
<dbReference type="OMA" id="TITCTIC"/>